<organism evidence="3 4">
    <name type="scientific">Candolleomyces aberdarensis</name>
    <dbReference type="NCBI Taxonomy" id="2316362"/>
    <lineage>
        <taxon>Eukaryota</taxon>
        <taxon>Fungi</taxon>
        <taxon>Dikarya</taxon>
        <taxon>Basidiomycota</taxon>
        <taxon>Agaricomycotina</taxon>
        <taxon>Agaricomycetes</taxon>
        <taxon>Agaricomycetidae</taxon>
        <taxon>Agaricales</taxon>
        <taxon>Agaricineae</taxon>
        <taxon>Psathyrellaceae</taxon>
        <taxon>Candolleomyces</taxon>
    </lineage>
</organism>
<evidence type="ECO:0000259" key="2">
    <source>
        <dbReference type="PROSITE" id="PS51391"/>
    </source>
</evidence>
<protein>
    <recommendedName>
        <fullName evidence="2">CID domain-containing protein</fullName>
    </recommendedName>
</protein>
<dbReference type="OrthoDB" id="2129491at2759"/>
<dbReference type="GO" id="GO:0006369">
    <property type="term" value="P:termination of RNA polymerase II transcription"/>
    <property type="evidence" value="ECO:0007669"/>
    <property type="project" value="InterPro"/>
</dbReference>
<dbReference type="PANTHER" id="PTHR15921:SF3">
    <property type="entry name" value="PRE-MRNA CLEAVAGE COMPLEX 2 PROTEIN PCF11"/>
    <property type="match status" value="1"/>
</dbReference>
<feature type="region of interest" description="Disordered" evidence="1">
    <location>
        <begin position="565"/>
        <end position="635"/>
    </location>
</feature>
<dbReference type="PROSITE" id="PS51391">
    <property type="entry name" value="CID"/>
    <property type="match status" value="1"/>
</dbReference>
<dbReference type="STRING" id="2316362.A0A4Q2DAG7"/>
<dbReference type="GO" id="GO:0031124">
    <property type="term" value="P:mRNA 3'-end processing"/>
    <property type="evidence" value="ECO:0007669"/>
    <property type="project" value="InterPro"/>
</dbReference>
<feature type="region of interest" description="Disordered" evidence="1">
    <location>
        <begin position="261"/>
        <end position="326"/>
    </location>
</feature>
<evidence type="ECO:0000313" key="3">
    <source>
        <dbReference type="EMBL" id="RXW15932.1"/>
    </source>
</evidence>
<dbReference type="FunFam" id="1.25.40.90:FF:000016">
    <property type="entry name" value="mRNA cleavage factor complex component Pcf11"/>
    <property type="match status" value="1"/>
</dbReference>
<dbReference type="SMART" id="SM00582">
    <property type="entry name" value="RPR"/>
    <property type="match status" value="1"/>
</dbReference>
<sequence length="635" mass="69879">MYSQAHYGQPSYSGHHYPPPPVNSYYGHQHQQHYIQHPPVPQISAPPPVYHIDPTTFRSDYMRSLADLTFNSRPIIERLSLLAQDYSRHADIVVSCVETHIRRVQPSMKLPAFYLLDSVSKNVHDPYARKFAPVIVRLFLDTYGQVDPKTRQKMEEMLLTWRNGSPTRSEVFGAVNQLAIERGVWGEGGDLSITKGQVLSELQFAIDQKKRALSVNQYDTDAQTKIEVLYQLRKCITEVGVSQDELRQILGQLRELVKSVPPVTQPVPPPPANNWANPPYPASRIQPPHPAPAPSYPADPSTYPSAGYPNPQPPAVPQPTSSSMPALPDTAKLSSIINSLVSAGVVGAPRVKAGLNAPPNSKAPQRTMSTSSDDWKDYKKTILGQKSKLSTLDILRTKPAIKSLLYDRLSSQCKQCGLRFSDSASGTERHQQHLDMHFKHNRRAAQSAGRGHSRASFLGVDDWIRNSSGNDKGKSRATSATQSEAGIPVPSVAELRSRFVVVPPGDEAKNISCPICKEQLKSEFLEDDEEWVWRNAVLKDDKIYHATCHAEALSSTSLAARLRNDIGSGSRGATPEVTSSSRSTPPPSSLSKSSRSPTPDSKAGVKRKVQDRDSESAEDPTGTPPTKKMAVAAVY</sequence>
<feature type="compositionally biased region" description="Pro residues" evidence="1">
    <location>
        <begin position="263"/>
        <end position="272"/>
    </location>
</feature>
<reference evidence="3 4" key="1">
    <citation type="submission" date="2019-01" db="EMBL/GenBank/DDBJ databases">
        <title>Draft genome sequence of Psathyrella aberdarensis IHI B618.</title>
        <authorList>
            <person name="Buettner E."/>
            <person name="Kellner H."/>
        </authorList>
    </citation>
    <scope>NUCLEOTIDE SEQUENCE [LARGE SCALE GENOMIC DNA]</scope>
    <source>
        <strain evidence="3 4">IHI B618</strain>
    </source>
</reference>
<dbReference type="AlphaFoldDB" id="A0A4Q2DAG7"/>
<feature type="compositionally biased region" description="Pro residues" evidence="1">
    <location>
        <begin position="287"/>
        <end position="297"/>
    </location>
</feature>
<dbReference type="InterPro" id="IPR006569">
    <property type="entry name" value="CID_dom"/>
</dbReference>
<dbReference type="GO" id="GO:0005737">
    <property type="term" value="C:cytoplasm"/>
    <property type="evidence" value="ECO:0007669"/>
    <property type="project" value="TreeGrafter"/>
</dbReference>
<feature type="region of interest" description="Disordered" evidence="1">
    <location>
        <begin position="468"/>
        <end position="488"/>
    </location>
</feature>
<dbReference type="InterPro" id="IPR008942">
    <property type="entry name" value="ENTH_VHS"/>
</dbReference>
<keyword evidence="4" id="KW-1185">Reference proteome</keyword>
<dbReference type="EMBL" id="SDEE01000492">
    <property type="protein sequence ID" value="RXW15932.1"/>
    <property type="molecule type" value="Genomic_DNA"/>
</dbReference>
<dbReference type="Proteomes" id="UP000290288">
    <property type="component" value="Unassembled WGS sequence"/>
</dbReference>
<dbReference type="InterPro" id="IPR045154">
    <property type="entry name" value="PCF11-like"/>
</dbReference>
<evidence type="ECO:0000313" key="4">
    <source>
        <dbReference type="Proteomes" id="UP000290288"/>
    </source>
</evidence>
<proteinExistence type="predicted"/>
<comment type="caution">
    <text evidence="3">The sequence shown here is derived from an EMBL/GenBank/DDBJ whole genome shotgun (WGS) entry which is preliminary data.</text>
</comment>
<dbReference type="GO" id="GO:0003729">
    <property type="term" value="F:mRNA binding"/>
    <property type="evidence" value="ECO:0007669"/>
    <property type="project" value="InterPro"/>
</dbReference>
<dbReference type="PANTHER" id="PTHR15921">
    <property type="entry name" value="PRE-MRNA CLEAVAGE COMPLEX II"/>
    <property type="match status" value="1"/>
</dbReference>
<dbReference type="Gene3D" id="1.25.40.90">
    <property type="match status" value="1"/>
</dbReference>
<feature type="compositionally biased region" description="Low complexity" evidence="1">
    <location>
        <begin position="579"/>
        <end position="602"/>
    </location>
</feature>
<dbReference type="Pfam" id="PF04818">
    <property type="entry name" value="CID"/>
    <property type="match status" value="1"/>
</dbReference>
<feature type="region of interest" description="Disordered" evidence="1">
    <location>
        <begin position="1"/>
        <end position="22"/>
    </location>
</feature>
<feature type="domain" description="CID" evidence="2">
    <location>
        <begin position="53"/>
        <end position="188"/>
    </location>
</feature>
<dbReference type="InterPro" id="IPR054127">
    <property type="entry name" value="Pcf11_C"/>
</dbReference>
<evidence type="ECO:0000256" key="1">
    <source>
        <dbReference type="SAM" id="MobiDB-lite"/>
    </source>
</evidence>
<dbReference type="CDD" id="cd16982">
    <property type="entry name" value="CID_Pcf11"/>
    <property type="match status" value="1"/>
</dbReference>
<dbReference type="SUPFAM" id="SSF48464">
    <property type="entry name" value="ENTH/VHS domain"/>
    <property type="match status" value="1"/>
</dbReference>
<gene>
    <name evidence="3" type="ORF">EST38_g9922</name>
</gene>
<name>A0A4Q2DAG7_9AGAR</name>
<dbReference type="GO" id="GO:0005849">
    <property type="term" value="C:mRNA cleavage factor complex"/>
    <property type="evidence" value="ECO:0007669"/>
    <property type="project" value="TreeGrafter"/>
</dbReference>
<accession>A0A4Q2DAG7</accession>
<dbReference type="Pfam" id="PF21936">
    <property type="entry name" value="Pcf11_C"/>
    <property type="match status" value="1"/>
</dbReference>
<feature type="compositionally biased region" description="Polar residues" evidence="1">
    <location>
        <begin position="468"/>
        <end position="484"/>
    </location>
</feature>
<dbReference type="GO" id="GO:0000993">
    <property type="term" value="F:RNA polymerase II complex binding"/>
    <property type="evidence" value="ECO:0007669"/>
    <property type="project" value="InterPro"/>
</dbReference>
<dbReference type="InterPro" id="IPR047415">
    <property type="entry name" value="Pcf11_CID"/>
</dbReference>